<dbReference type="Gene3D" id="3.10.10.10">
    <property type="entry name" value="HIV Type 1 Reverse Transcriptase, subunit A, domain 1"/>
    <property type="match status" value="1"/>
</dbReference>
<organism evidence="3 4">
    <name type="scientific">Perkinsus chesapeaki</name>
    <name type="common">Clam parasite</name>
    <name type="synonym">Perkinsus andrewsi</name>
    <dbReference type="NCBI Taxonomy" id="330153"/>
    <lineage>
        <taxon>Eukaryota</taxon>
        <taxon>Sar</taxon>
        <taxon>Alveolata</taxon>
        <taxon>Perkinsozoa</taxon>
        <taxon>Perkinsea</taxon>
        <taxon>Perkinsida</taxon>
        <taxon>Perkinsidae</taxon>
        <taxon>Perkinsus</taxon>
    </lineage>
</organism>
<reference evidence="3 4" key="1">
    <citation type="submission" date="2020-04" db="EMBL/GenBank/DDBJ databases">
        <title>Perkinsus chesapeaki whole genome sequence.</title>
        <authorList>
            <person name="Bogema D.R."/>
        </authorList>
    </citation>
    <scope>NUCLEOTIDE SEQUENCE [LARGE SCALE GENOMIC DNA]</scope>
    <source>
        <strain evidence="3">ATCC PRA-425</strain>
    </source>
</reference>
<name>A0A7J6L6H4_PERCH</name>
<sequence length="1617" mass="181242">VPNEKIADLVNDEWGKLLTLFLELVHKYENIKIESGKLESRWRSIKQKEGEPLCDFLAREQDLFDVLQRALVFRGRPEVSDPDRVCQLVGSVRTSLERALTKKVVKEGWSVEEDLPYKKTVDLLRELEAKEDRYRDVPWRLSLNGDPINYKEKLPRETSSSTTSSPSSAPETKGNGVTSSSPNSGSSSTKGQKPSHGGNKTNNSTSNSRQWCDLHKWCKHNTTECRNVKPETPGEKSSKSPANVQVKKECDSSRHQDADDITATSIPDDNGQLFCPVANIAIRRRGSERIADNYEPTTIAIDSFSNKSLICSSMIHESWLVEKLTQPINLGGITGHQMLCTRMCLVPCLAEGKHFNFKCHIVDLSNLPFEFRLIMGARTMASVNATLDFPNMKLILTGLGLSFTLSYLQRPTPTDCLPSVSCTTTSEPELVTRDHLSSAEAFEERLSEMSDDEVRLFFKSRLAGWSPPNLSFDIDTNIPVQRHRAFHIPPGLRGALDAELKKMVERGEIKPVDYDPEAWISSGFCKEKSSSNGELRVRVLVNFAPLNEHISIPSHLKDGVSTIDEFLSSCRESYNYYWTADIEGAFHTVEADESCIKYLHVAFNGQIYAFLKMPQGLALSPYIWCSHIKECFHRLMMHHWRAWFGVYVDDNIGGRRTFEEAQQRLRIFKLACEVLGKTLSLKVDSSVKQSVTICGITFLPQSRWRLSDLNIQKLQTILSIEPATREWMRKLIGVLSYSRSLFSFGIDKCSGFGEQMAKLTECFKTRPYRLTDEAKSAIESFRHHFSISPRVAFGVDDLISSAQPGSSNSRLLAVTFDGSDTAVGGALFLVRLRSAETLTIQDLQDPVACTMIDAFSVVLNSSQRRWFTFEIESYGMYTCLIRWRRLFVAVCRDIPDPTLPARIVIFSDSTTALKHWDTASIPDCRIGSIKAKRFAGWQAEVAEYQYLPILFKFASGTTNIVADVFSRYETAPRASSLRTRPAGFRTSSNMEASTFPGSGPSEPDFDMDPTLIATDYGTPSIPLLGLPPPEEDHLGERNEDDSGIYFDLNINKEEAEILADAYRHDLTTEYHGIPVAYVYLYLFNDLPTDIKLPSMTLSRLRAWRDTRFTIRRLPNPEGSNGGTPLLYTPSPNRRSNPDRIVWVVVLPNGAEWPVNSPDRLVLVNAFHLNTISIEARQLLLAWTHDCQGHCGGGESAHQLWFVAWWPASLQDHMEFRNSCPSCLRRIIQSGINKAAALGPGEIDHIGTGATQFHLVESKISVTTARLIFCRWIPTYGRPLHLHADGGFNSQCYHEFAKLIGCRVERRNHFLSDAFSTEPITDDISLELAVATACIKANQISRSDGEHTAFEVCFGAPPNLLVEAIGDYCDSEGKSVSKEDDVDDEFINAIRRNVRETFGSVHAHADARSHYSLTGRVADQQRGRGLAQLFTAGQLVLVKGRDLEVPLSIMKIYSDDNGDARVIVLEDGSRVPGKDCFHPPAKRHYFCRAGGATHLELEIGDFVLFTKEESAGDGHVQAEETINYFVGKVIGFSDDDFEDKVTLHHHGHGGHKIVRFLPLWSKGSTITRRGEVKPGEEPLVDIILKKQVLCTLPLSNGCLNNECRSLMRSLGVDWFNEA</sequence>
<feature type="compositionally biased region" description="Low complexity" evidence="1">
    <location>
        <begin position="179"/>
        <end position="188"/>
    </location>
</feature>
<dbReference type="OrthoDB" id="6140514at2759"/>
<evidence type="ECO:0000313" key="3">
    <source>
        <dbReference type="EMBL" id="KAF4654782.1"/>
    </source>
</evidence>
<feature type="region of interest" description="Disordered" evidence="1">
    <location>
        <begin position="225"/>
        <end position="256"/>
    </location>
</feature>
<evidence type="ECO:0000313" key="4">
    <source>
        <dbReference type="Proteomes" id="UP000591131"/>
    </source>
</evidence>
<dbReference type="InterPro" id="IPR043128">
    <property type="entry name" value="Rev_trsase/Diguanyl_cyclase"/>
</dbReference>
<dbReference type="InterPro" id="IPR043502">
    <property type="entry name" value="DNA/RNA_pol_sf"/>
</dbReference>
<dbReference type="SUPFAM" id="SSF56672">
    <property type="entry name" value="DNA/RNA polymerases"/>
    <property type="match status" value="1"/>
</dbReference>
<protein>
    <recommendedName>
        <fullName evidence="2">Reverse transcriptase domain-containing protein</fullName>
    </recommendedName>
</protein>
<feature type="non-terminal residue" evidence="3">
    <location>
        <position position="1"/>
    </location>
</feature>
<evidence type="ECO:0000259" key="2">
    <source>
        <dbReference type="PROSITE" id="PS50878"/>
    </source>
</evidence>
<feature type="domain" description="Reverse transcriptase" evidence="2">
    <location>
        <begin position="508"/>
        <end position="698"/>
    </location>
</feature>
<dbReference type="Proteomes" id="UP000591131">
    <property type="component" value="Unassembled WGS sequence"/>
</dbReference>
<dbReference type="InterPro" id="IPR000477">
    <property type="entry name" value="RT_dom"/>
</dbReference>
<accession>A0A7J6L6H4</accession>
<feature type="compositionally biased region" description="Basic and acidic residues" evidence="1">
    <location>
        <begin position="225"/>
        <end position="238"/>
    </location>
</feature>
<feature type="region of interest" description="Disordered" evidence="1">
    <location>
        <begin position="145"/>
        <end position="208"/>
    </location>
</feature>
<keyword evidence="4" id="KW-1185">Reference proteome</keyword>
<dbReference type="Gene3D" id="3.30.70.270">
    <property type="match status" value="1"/>
</dbReference>
<feature type="compositionally biased region" description="Low complexity" evidence="1">
    <location>
        <begin position="158"/>
        <end position="168"/>
    </location>
</feature>
<dbReference type="EMBL" id="JAAPAO010000705">
    <property type="protein sequence ID" value="KAF4654782.1"/>
    <property type="molecule type" value="Genomic_DNA"/>
</dbReference>
<proteinExistence type="predicted"/>
<dbReference type="Pfam" id="PF00078">
    <property type="entry name" value="RVT_1"/>
    <property type="match status" value="1"/>
</dbReference>
<evidence type="ECO:0000256" key="1">
    <source>
        <dbReference type="SAM" id="MobiDB-lite"/>
    </source>
</evidence>
<gene>
    <name evidence="3" type="ORF">FOL47_009778</name>
</gene>
<dbReference type="PROSITE" id="PS50878">
    <property type="entry name" value="RT_POL"/>
    <property type="match status" value="1"/>
</dbReference>
<feature type="compositionally biased region" description="Basic and acidic residues" evidence="1">
    <location>
        <begin position="246"/>
        <end position="256"/>
    </location>
</feature>
<comment type="caution">
    <text evidence="3">The sequence shown here is derived from an EMBL/GenBank/DDBJ whole genome shotgun (WGS) entry which is preliminary data.</text>
</comment>